<feature type="domain" description="GGDEF" evidence="4">
    <location>
        <begin position="174"/>
        <end position="307"/>
    </location>
</feature>
<dbReference type="CDD" id="cd01948">
    <property type="entry name" value="EAL"/>
    <property type="match status" value="1"/>
</dbReference>
<dbReference type="PANTHER" id="PTHR44757:SF2">
    <property type="entry name" value="BIOFILM ARCHITECTURE MAINTENANCE PROTEIN MBAA"/>
    <property type="match status" value="1"/>
</dbReference>
<evidence type="ECO:0000256" key="1">
    <source>
        <dbReference type="PROSITE-ProRule" id="PRU00169"/>
    </source>
</evidence>
<reference evidence="5 6" key="1">
    <citation type="submission" date="2020-04" db="EMBL/GenBank/DDBJ databases">
        <title>Complete genome of a Psychrophilic, Marine, Gas Vacuolate Bacterium Polaromonas vacuolata KCTC 22033T.</title>
        <authorList>
            <person name="Hwang K."/>
            <person name="Kim K.M."/>
        </authorList>
    </citation>
    <scope>NUCLEOTIDE SEQUENCE [LARGE SCALE GENOMIC DNA]</scope>
    <source>
        <strain evidence="5 6">KCTC 22033</strain>
    </source>
</reference>
<sequence>MVAALEVLIIDDDEVDRMSIRRALKHASLPVNVVEAKTGTEGIAFARDRVFDVILLDFSLPDRDGLDVLNILRQNQSVESTVVMLSRQENPVLAEQAIEGGAQDFLLKDEVNPRRLMRAVRQAQYRQGLEGDLKRSREQLRRLAEHDGLTGLANRYDFERAMELAVSKCQQNGGRLAVLILDIDKFKCVNDTFGHAAGDQLLIEVATRLKSVVRDGDVLARLGGDEFVILAQDLEYDDQAALLANRIVSSFIEPMVFNDVRWRVTTSIGISVFGDYTNNKVDLMRCADIAMYRAKQAGSNQSHFYSDQLHQSLLERAILERDLRSALVNNEFRVYFQAMVNAKDGSLGGLEALIRWEHPRMGLLFPGSFLGLAEELGLMCEIDQWVLHTACHQLQDWRTRYPLTDLKFGVSVNLSAMQLQDEDLLDSLKRTIDLSGLPAGCIELEITENVLISNPHKIASLLSAIAGMGVRLALDDFGTGFSSFEHLKLFPVHILKIDRSFVSGVGQGETSERLLAAMIHFARTLGLTVVAEGIENAAQADFCLLHGCHLLQGYYYSRPVPASDFESAFIAKFAATCVN</sequence>
<dbReference type="PROSITE" id="PS50887">
    <property type="entry name" value="GGDEF"/>
    <property type="match status" value="1"/>
</dbReference>
<dbReference type="Gene3D" id="3.20.20.450">
    <property type="entry name" value="EAL domain"/>
    <property type="match status" value="1"/>
</dbReference>
<dbReference type="SMART" id="SM00448">
    <property type="entry name" value="REC"/>
    <property type="match status" value="1"/>
</dbReference>
<dbReference type="EMBL" id="CP051461">
    <property type="protein sequence ID" value="QJC56970.1"/>
    <property type="molecule type" value="Genomic_DNA"/>
</dbReference>
<dbReference type="CDD" id="cd00156">
    <property type="entry name" value="REC"/>
    <property type="match status" value="1"/>
</dbReference>
<dbReference type="Pfam" id="PF00990">
    <property type="entry name" value="GGDEF"/>
    <property type="match status" value="1"/>
</dbReference>
<dbReference type="InterPro" id="IPR011006">
    <property type="entry name" value="CheY-like_superfamily"/>
</dbReference>
<dbReference type="SMART" id="SM00267">
    <property type="entry name" value="GGDEF"/>
    <property type="match status" value="1"/>
</dbReference>
<dbReference type="SUPFAM" id="SSF55073">
    <property type="entry name" value="Nucleotide cyclase"/>
    <property type="match status" value="1"/>
</dbReference>
<feature type="modified residue" description="4-aspartylphosphate" evidence="1">
    <location>
        <position position="57"/>
    </location>
</feature>
<dbReference type="InterPro" id="IPR035919">
    <property type="entry name" value="EAL_sf"/>
</dbReference>
<dbReference type="PROSITE" id="PS50883">
    <property type="entry name" value="EAL"/>
    <property type="match status" value="1"/>
</dbReference>
<dbReference type="AlphaFoldDB" id="A0A6H2HAW8"/>
<dbReference type="InterPro" id="IPR001789">
    <property type="entry name" value="Sig_transdc_resp-reg_receiver"/>
</dbReference>
<accession>A0A6H2HAW8</accession>
<evidence type="ECO:0000313" key="6">
    <source>
        <dbReference type="Proteomes" id="UP000502041"/>
    </source>
</evidence>
<dbReference type="PROSITE" id="PS50110">
    <property type="entry name" value="RESPONSE_REGULATORY"/>
    <property type="match status" value="1"/>
</dbReference>
<proteinExistence type="predicted"/>
<dbReference type="FunFam" id="3.30.70.270:FF:000001">
    <property type="entry name" value="Diguanylate cyclase domain protein"/>
    <property type="match status" value="1"/>
</dbReference>
<dbReference type="InterPro" id="IPR029787">
    <property type="entry name" value="Nucleotide_cyclase"/>
</dbReference>
<dbReference type="InterPro" id="IPR052155">
    <property type="entry name" value="Biofilm_reg_signaling"/>
</dbReference>
<dbReference type="NCBIfam" id="TIGR00254">
    <property type="entry name" value="GGDEF"/>
    <property type="match status" value="1"/>
</dbReference>
<feature type="domain" description="Response regulatory" evidence="2">
    <location>
        <begin position="6"/>
        <end position="123"/>
    </location>
</feature>
<evidence type="ECO:0000259" key="2">
    <source>
        <dbReference type="PROSITE" id="PS50110"/>
    </source>
</evidence>
<dbReference type="Pfam" id="PF00072">
    <property type="entry name" value="Response_reg"/>
    <property type="match status" value="1"/>
</dbReference>
<dbReference type="SMART" id="SM00052">
    <property type="entry name" value="EAL"/>
    <property type="match status" value="1"/>
</dbReference>
<dbReference type="KEGG" id="pvac:HC248_02281"/>
<keyword evidence="6" id="KW-1185">Reference proteome</keyword>
<dbReference type="Gene3D" id="3.40.50.2300">
    <property type="match status" value="1"/>
</dbReference>
<dbReference type="RefSeq" id="WP_202882376.1">
    <property type="nucleotide sequence ID" value="NZ_CP051461.1"/>
</dbReference>
<evidence type="ECO:0000259" key="3">
    <source>
        <dbReference type="PROSITE" id="PS50883"/>
    </source>
</evidence>
<evidence type="ECO:0000259" key="4">
    <source>
        <dbReference type="PROSITE" id="PS50887"/>
    </source>
</evidence>
<organism evidence="5 6">
    <name type="scientific">Polaromonas vacuolata</name>
    <dbReference type="NCBI Taxonomy" id="37448"/>
    <lineage>
        <taxon>Bacteria</taxon>
        <taxon>Pseudomonadati</taxon>
        <taxon>Pseudomonadota</taxon>
        <taxon>Betaproteobacteria</taxon>
        <taxon>Burkholderiales</taxon>
        <taxon>Comamonadaceae</taxon>
        <taxon>Polaromonas</taxon>
    </lineage>
</organism>
<dbReference type="SUPFAM" id="SSF141868">
    <property type="entry name" value="EAL domain-like"/>
    <property type="match status" value="1"/>
</dbReference>
<dbReference type="InterPro" id="IPR001633">
    <property type="entry name" value="EAL_dom"/>
</dbReference>
<dbReference type="SUPFAM" id="SSF52172">
    <property type="entry name" value="CheY-like"/>
    <property type="match status" value="1"/>
</dbReference>
<keyword evidence="1" id="KW-0597">Phosphoprotein</keyword>
<dbReference type="GO" id="GO:0000160">
    <property type="term" value="P:phosphorelay signal transduction system"/>
    <property type="evidence" value="ECO:0007669"/>
    <property type="project" value="InterPro"/>
</dbReference>
<dbReference type="Pfam" id="PF00563">
    <property type="entry name" value="EAL"/>
    <property type="match status" value="1"/>
</dbReference>
<dbReference type="CDD" id="cd01949">
    <property type="entry name" value="GGDEF"/>
    <property type="match status" value="1"/>
</dbReference>
<dbReference type="Proteomes" id="UP000502041">
    <property type="component" value="Chromosome"/>
</dbReference>
<dbReference type="GO" id="GO:0003824">
    <property type="term" value="F:catalytic activity"/>
    <property type="evidence" value="ECO:0007669"/>
    <property type="project" value="UniProtKB-ARBA"/>
</dbReference>
<feature type="domain" description="EAL" evidence="3">
    <location>
        <begin position="316"/>
        <end position="573"/>
    </location>
</feature>
<evidence type="ECO:0000313" key="5">
    <source>
        <dbReference type="EMBL" id="QJC56970.1"/>
    </source>
</evidence>
<protein>
    <submittedName>
        <fullName evidence="5">Putative signaling protein</fullName>
    </submittedName>
</protein>
<dbReference type="Gene3D" id="3.30.70.270">
    <property type="match status" value="1"/>
</dbReference>
<gene>
    <name evidence="5" type="ORF">HC248_02281</name>
</gene>
<dbReference type="InterPro" id="IPR043128">
    <property type="entry name" value="Rev_trsase/Diguanyl_cyclase"/>
</dbReference>
<dbReference type="PANTHER" id="PTHR44757">
    <property type="entry name" value="DIGUANYLATE CYCLASE DGCP"/>
    <property type="match status" value="1"/>
</dbReference>
<name>A0A6H2HAW8_9BURK</name>
<dbReference type="InterPro" id="IPR000160">
    <property type="entry name" value="GGDEF_dom"/>
</dbReference>